<evidence type="ECO:0000259" key="1">
    <source>
        <dbReference type="PROSITE" id="PS51186"/>
    </source>
</evidence>
<dbReference type="PANTHER" id="PTHR43233:SF1">
    <property type="entry name" value="FAMILY N-ACETYLTRANSFERASE, PUTATIVE (AFU_ORTHOLOGUE AFUA_6G03350)-RELATED"/>
    <property type="match status" value="1"/>
</dbReference>
<reference evidence="2 3" key="1">
    <citation type="submission" date="2020-01" db="EMBL/GenBank/DDBJ databases">
        <title>Paenibacillus soybeanensis sp. nov. isolated from the nodules of soybean (Glycine max(L.) Merr).</title>
        <authorList>
            <person name="Wang H."/>
        </authorList>
    </citation>
    <scope>NUCLEOTIDE SEQUENCE [LARGE SCALE GENOMIC DNA]</scope>
    <source>
        <strain evidence="2 3">DSM 23054</strain>
    </source>
</reference>
<keyword evidence="3" id="KW-1185">Reference proteome</keyword>
<dbReference type="AlphaFoldDB" id="A0A7X5C1K6"/>
<evidence type="ECO:0000313" key="3">
    <source>
        <dbReference type="Proteomes" id="UP000558113"/>
    </source>
</evidence>
<dbReference type="InterPro" id="IPR053144">
    <property type="entry name" value="Acetyltransferase_Butenolide"/>
</dbReference>
<feature type="domain" description="N-acetyltransferase" evidence="1">
    <location>
        <begin position="8"/>
        <end position="137"/>
    </location>
</feature>
<dbReference type="GO" id="GO:0016747">
    <property type="term" value="F:acyltransferase activity, transferring groups other than amino-acyl groups"/>
    <property type="evidence" value="ECO:0007669"/>
    <property type="project" value="InterPro"/>
</dbReference>
<name>A0A7X5C1K6_9BACL</name>
<sequence>MEKRFDSFVISDDKSKLDHAVILDYLARSYWASKRPRERILQSIENSACYGVYHLDEQVGFARVITDGATMYYLADVFVLEAYQRQGLGKKLVEAIVQEYEGLMGLLGTLDAHELYRQYGFEEVPGRFMRRMAQAAETAVPKDEA</sequence>
<dbReference type="PROSITE" id="PS51186">
    <property type="entry name" value="GNAT"/>
    <property type="match status" value="1"/>
</dbReference>
<dbReference type="Proteomes" id="UP000558113">
    <property type="component" value="Unassembled WGS sequence"/>
</dbReference>
<dbReference type="PANTHER" id="PTHR43233">
    <property type="entry name" value="FAMILY N-ACETYLTRANSFERASE, PUTATIVE (AFU_ORTHOLOGUE AFUA_6G03350)-RELATED"/>
    <property type="match status" value="1"/>
</dbReference>
<organism evidence="2 3">
    <name type="scientific">Paenibacillus sacheonensis</name>
    <dbReference type="NCBI Taxonomy" id="742054"/>
    <lineage>
        <taxon>Bacteria</taxon>
        <taxon>Bacillati</taxon>
        <taxon>Bacillota</taxon>
        <taxon>Bacilli</taxon>
        <taxon>Bacillales</taxon>
        <taxon>Paenibacillaceae</taxon>
        <taxon>Paenibacillus</taxon>
    </lineage>
</organism>
<dbReference type="SUPFAM" id="SSF55729">
    <property type="entry name" value="Acyl-CoA N-acyltransferases (Nat)"/>
    <property type="match status" value="1"/>
</dbReference>
<gene>
    <name evidence="2" type="ORF">GT003_11045</name>
</gene>
<dbReference type="EMBL" id="JAAAMU010000005">
    <property type="protein sequence ID" value="NBC69529.1"/>
    <property type="molecule type" value="Genomic_DNA"/>
</dbReference>
<proteinExistence type="predicted"/>
<dbReference type="CDD" id="cd04301">
    <property type="entry name" value="NAT_SF"/>
    <property type="match status" value="1"/>
</dbReference>
<keyword evidence="2" id="KW-0808">Transferase</keyword>
<protein>
    <submittedName>
        <fullName evidence="2">GNAT family N-acetyltransferase</fullName>
    </submittedName>
</protein>
<dbReference type="OrthoDB" id="3216107at2"/>
<accession>A0A7X5C1K6</accession>
<dbReference type="Pfam" id="PF13508">
    <property type="entry name" value="Acetyltransf_7"/>
    <property type="match status" value="1"/>
</dbReference>
<dbReference type="InterPro" id="IPR016181">
    <property type="entry name" value="Acyl_CoA_acyltransferase"/>
</dbReference>
<dbReference type="RefSeq" id="WP_161697502.1">
    <property type="nucleotide sequence ID" value="NZ_JAAAMU010000005.1"/>
</dbReference>
<dbReference type="InterPro" id="IPR000182">
    <property type="entry name" value="GNAT_dom"/>
</dbReference>
<evidence type="ECO:0000313" key="2">
    <source>
        <dbReference type="EMBL" id="NBC69529.1"/>
    </source>
</evidence>
<comment type="caution">
    <text evidence="2">The sequence shown here is derived from an EMBL/GenBank/DDBJ whole genome shotgun (WGS) entry which is preliminary data.</text>
</comment>
<dbReference type="Gene3D" id="3.40.630.30">
    <property type="match status" value="1"/>
</dbReference>